<reference evidence="2" key="1">
    <citation type="submission" date="2022-09" db="EMBL/GenBank/DDBJ databases">
        <title>The genome sequence of Rhodococcus aetherivorans N1.</title>
        <authorList>
            <person name="Jiang W."/>
        </authorList>
    </citation>
    <scope>NUCLEOTIDE SEQUENCE</scope>
    <source>
        <strain evidence="2">N1</strain>
        <plasmid evidence="2">pN1</plasmid>
    </source>
</reference>
<dbReference type="EMBL" id="CP106984">
    <property type="protein sequence ID" value="UYF97380.1"/>
    <property type="molecule type" value="Genomic_DNA"/>
</dbReference>
<dbReference type="GeneID" id="83624644"/>
<evidence type="ECO:0000313" key="3">
    <source>
        <dbReference type="Proteomes" id="UP001163947"/>
    </source>
</evidence>
<evidence type="ECO:0000313" key="2">
    <source>
        <dbReference type="EMBL" id="UYF97380.1"/>
    </source>
</evidence>
<name>A0AA46P918_9NOCA</name>
<geneLocation type="plasmid" evidence="2 3">
    <name>pN1</name>
</geneLocation>
<organism evidence="2 3">
    <name type="scientific">Rhodococcus aetherivorans</name>
    <dbReference type="NCBI Taxonomy" id="191292"/>
    <lineage>
        <taxon>Bacteria</taxon>
        <taxon>Bacillati</taxon>
        <taxon>Actinomycetota</taxon>
        <taxon>Actinomycetes</taxon>
        <taxon>Mycobacteriales</taxon>
        <taxon>Nocardiaceae</taxon>
        <taxon>Rhodococcus</taxon>
    </lineage>
</organism>
<dbReference type="AlphaFoldDB" id="A0AA46P918"/>
<dbReference type="RefSeq" id="WP_263510564.1">
    <property type="nucleotide sequence ID" value="NZ_CP106984.1"/>
</dbReference>
<dbReference type="Gene3D" id="1.10.357.10">
    <property type="entry name" value="Tetracycline Repressor, domain 2"/>
    <property type="match status" value="1"/>
</dbReference>
<dbReference type="InterPro" id="IPR041490">
    <property type="entry name" value="KstR2_TetR_C"/>
</dbReference>
<gene>
    <name evidence="2" type="ORF">OCS65_29485</name>
</gene>
<evidence type="ECO:0000259" key="1">
    <source>
        <dbReference type="Pfam" id="PF17932"/>
    </source>
</evidence>
<protein>
    <recommendedName>
        <fullName evidence="1">HTH-type transcriptional repressor KstR2 C-terminal domain-containing protein</fullName>
    </recommendedName>
</protein>
<accession>A0AA46P918</accession>
<sequence>MTFDTAHTSFATRRVRTKLIEVVDAGITVRTFRTADARTAELGTISMLNSIARWHHEGNEAAQVADDLVEMAVRIVQGDNLDHQPPTGRHVHLACAFRRFVAYEMHTIWNAGVVGRIHMERRHH</sequence>
<feature type="domain" description="HTH-type transcriptional repressor KstR2 C-terminal" evidence="1">
    <location>
        <begin position="12"/>
        <end position="76"/>
    </location>
</feature>
<dbReference type="Pfam" id="PF17932">
    <property type="entry name" value="TetR_C_24"/>
    <property type="match status" value="1"/>
</dbReference>
<keyword evidence="2" id="KW-0614">Plasmid</keyword>
<dbReference type="Proteomes" id="UP001163947">
    <property type="component" value="Plasmid pN1"/>
</dbReference>
<proteinExistence type="predicted"/>